<name>A0A8B8KSE8_ABRPR</name>
<feature type="domain" description="EamA" evidence="7">
    <location>
        <begin position="13"/>
        <end position="153"/>
    </location>
</feature>
<proteinExistence type="inferred from homology"/>
<feature type="transmembrane region" description="Helical" evidence="6">
    <location>
        <begin position="43"/>
        <end position="63"/>
    </location>
</feature>
<dbReference type="Pfam" id="PF00892">
    <property type="entry name" value="EamA"/>
    <property type="match status" value="2"/>
</dbReference>
<keyword evidence="3 6" id="KW-0812">Transmembrane</keyword>
<feature type="transmembrane region" description="Helical" evidence="6">
    <location>
        <begin position="138"/>
        <end position="156"/>
    </location>
</feature>
<dbReference type="Proteomes" id="UP000694853">
    <property type="component" value="Unplaced"/>
</dbReference>
<evidence type="ECO:0000256" key="2">
    <source>
        <dbReference type="ARBA" id="ARBA00007635"/>
    </source>
</evidence>
<feature type="transmembrane region" description="Helical" evidence="6">
    <location>
        <begin position="12"/>
        <end position="31"/>
    </location>
</feature>
<evidence type="ECO:0000256" key="4">
    <source>
        <dbReference type="ARBA" id="ARBA00022989"/>
    </source>
</evidence>
<comment type="subcellular location">
    <subcellularLocation>
        <location evidence="1 6">Membrane</location>
        <topology evidence="1 6">Multi-pass membrane protein</topology>
    </subcellularLocation>
</comment>
<sequence length="348" mass="38212">MKRACNLLQELKPVVLMVLVQIVYAAGNVIYKLAINDGMNMTVAAAYRLILASAFTIPVALIFDRKKRPRITWRVLFMAFLCGLFGGNLFLNLYTEALALTSVTLMLTVVNLIPGITFVMAVLFGLEKLNFGAAEGKAKVVGTIIGISGAMVLIFVKGFEINIWSPKINLMHPHQNQNGHMASHLDFSNTLLGVSCAIGSCCSFSLYFIVQAKMIEAYPSFHSSIALICTMGAIQAVVVALFFERDWNQWKLSYNIRLLTVLYTGIVNSGIVGVVIVWCIKIRGPLFVSIFNPLQLLLGAVAAYLTLNEKLYLGSLLGAVLIVCGLYTVLWGKGKEAEKMTQLETTRV</sequence>
<dbReference type="GO" id="GO:0016020">
    <property type="term" value="C:membrane"/>
    <property type="evidence" value="ECO:0007669"/>
    <property type="project" value="UniProtKB-SubCell"/>
</dbReference>
<feature type="transmembrane region" description="Helical" evidence="6">
    <location>
        <begin position="75"/>
        <end position="94"/>
    </location>
</feature>
<dbReference type="KEGG" id="aprc:113858369"/>
<feature type="transmembrane region" description="Helical" evidence="6">
    <location>
        <begin position="221"/>
        <end position="243"/>
    </location>
</feature>
<evidence type="ECO:0000256" key="6">
    <source>
        <dbReference type="RuleBase" id="RU363077"/>
    </source>
</evidence>
<dbReference type="InterPro" id="IPR037185">
    <property type="entry name" value="EmrE-like"/>
</dbReference>
<comment type="similarity">
    <text evidence="2 6">Belongs to the drug/metabolite transporter (DMT) superfamily. Plant drug/metabolite exporter (P-DME) (TC 2.A.7.4) family.</text>
</comment>
<dbReference type="AlphaFoldDB" id="A0A8B8KSE8"/>
<reference evidence="9" key="2">
    <citation type="submission" date="2025-08" db="UniProtKB">
        <authorList>
            <consortium name="RefSeq"/>
        </authorList>
    </citation>
    <scope>IDENTIFICATION</scope>
    <source>
        <tissue evidence="9">Young leaves</tissue>
    </source>
</reference>
<feature type="domain" description="EamA" evidence="7">
    <location>
        <begin position="192"/>
        <end position="330"/>
    </location>
</feature>
<keyword evidence="8" id="KW-1185">Reference proteome</keyword>
<evidence type="ECO:0000256" key="1">
    <source>
        <dbReference type="ARBA" id="ARBA00004141"/>
    </source>
</evidence>
<dbReference type="OrthoDB" id="1728340at2759"/>
<evidence type="ECO:0000256" key="5">
    <source>
        <dbReference type="ARBA" id="ARBA00023136"/>
    </source>
</evidence>
<accession>A0A8B8KSE8</accession>
<protein>
    <recommendedName>
        <fullName evidence="6">WAT1-related protein</fullName>
    </recommendedName>
</protein>
<dbReference type="InterPro" id="IPR000620">
    <property type="entry name" value="EamA_dom"/>
</dbReference>
<keyword evidence="5 6" id="KW-0472">Membrane</keyword>
<evidence type="ECO:0000259" key="7">
    <source>
        <dbReference type="Pfam" id="PF00892"/>
    </source>
</evidence>
<feature type="transmembrane region" description="Helical" evidence="6">
    <location>
        <begin position="286"/>
        <end position="305"/>
    </location>
</feature>
<dbReference type="GeneID" id="113858369"/>
<organism evidence="8 9">
    <name type="scientific">Abrus precatorius</name>
    <name type="common">Indian licorice</name>
    <name type="synonym">Glycine abrus</name>
    <dbReference type="NCBI Taxonomy" id="3816"/>
    <lineage>
        <taxon>Eukaryota</taxon>
        <taxon>Viridiplantae</taxon>
        <taxon>Streptophyta</taxon>
        <taxon>Embryophyta</taxon>
        <taxon>Tracheophyta</taxon>
        <taxon>Spermatophyta</taxon>
        <taxon>Magnoliopsida</taxon>
        <taxon>eudicotyledons</taxon>
        <taxon>Gunneridae</taxon>
        <taxon>Pentapetalae</taxon>
        <taxon>rosids</taxon>
        <taxon>fabids</taxon>
        <taxon>Fabales</taxon>
        <taxon>Fabaceae</taxon>
        <taxon>Papilionoideae</taxon>
        <taxon>50 kb inversion clade</taxon>
        <taxon>NPAAA clade</taxon>
        <taxon>indigoferoid/millettioid clade</taxon>
        <taxon>Abreae</taxon>
        <taxon>Abrus</taxon>
    </lineage>
</organism>
<gene>
    <name evidence="9" type="primary">LOC113858369</name>
</gene>
<reference evidence="8" key="1">
    <citation type="journal article" date="2019" name="Toxins">
        <title>Detection of Abrin-Like and Prepropulchellin-Like Toxin Genes and Transcripts Using Whole Genome Sequencing and Full-Length Transcript Sequencing of Abrus precatorius.</title>
        <authorList>
            <person name="Hovde B.T."/>
            <person name="Daligault H.E."/>
            <person name="Hanschen E.R."/>
            <person name="Kunde Y.A."/>
            <person name="Johnson M.B."/>
            <person name="Starkenburg S.R."/>
            <person name="Johnson S.L."/>
        </authorList>
    </citation>
    <scope>NUCLEOTIDE SEQUENCE [LARGE SCALE GENOMIC DNA]</scope>
</reference>
<feature type="transmembrane region" description="Helical" evidence="6">
    <location>
        <begin position="311"/>
        <end position="330"/>
    </location>
</feature>
<evidence type="ECO:0000313" key="9">
    <source>
        <dbReference type="RefSeq" id="XP_027346792.1"/>
    </source>
</evidence>
<dbReference type="GO" id="GO:0022857">
    <property type="term" value="F:transmembrane transporter activity"/>
    <property type="evidence" value="ECO:0007669"/>
    <property type="project" value="InterPro"/>
</dbReference>
<feature type="transmembrane region" description="Helical" evidence="6">
    <location>
        <begin position="255"/>
        <end position="279"/>
    </location>
</feature>
<dbReference type="PANTHER" id="PTHR31218">
    <property type="entry name" value="WAT1-RELATED PROTEIN"/>
    <property type="match status" value="1"/>
</dbReference>
<keyword evidence="4 6" id="KW-1133">Transmembrane helix</keyword>
<feature type="transmembrane region" description="Helical" evidence="6">
    <location>
        <begin position="100"/>
        <end position="126"/>
    </location>
</feature>
<evidence type="ECO:0000256" key="3">
    <source>
        <dbReference type="ARBA" id="ARBA00022692"/>
    </source>
</evidence>
<feature type="transmembrane region" description="Helical" evidence="6">
    <location>
        <begin position="190"/>
        <end position="209"/>
    </location>
</feature>
<dbReference type="SUPFAM" id="SSF103481">
    <property type="entry name" value="Multidrug resistance efflux transporter EmrE"/>
    <property type="match status" value="2"/>
</dbReference>
<evidence type="ECO:0000313" key="8">
    <source>
        <dbReference type="Proteomes" id="UP000694853"/>
    </source>
</evidence>
<dbReference type="InterPro" id="IPR030184">
    <property type="entry name" value="WAT1-related"/>
</dbReference>
<dbReference type="RefSeq" id="XP_027346792.1">
    <property type="nucleotide sequence ID" value="XM_027490991.1"/>
</dbReference>